<dbReference type="Gene3D" id="2.60.40.10">
    <property type="entry name" value="Immunoglobulins"/>
    <property type="match status" value="1"/>
</dbReference>
<dbReference type="InterPro" id="IPR013783">
    <property type="entry name" value="Ig-like_fold"/>
</dbReference>
<proteinExistence type="predicted"/>
<evidence type="ECO:0000313" key="1">
    <source>
        <dbReference type="EMBL" id="KFO28111.1"/>
    </source>
</evidence>
<dbReference type="EMBL" id="KN122816">
    <property type="protein sequence ID" value="KFO28111.1"/>
    <property type="molecule type" value="Genomic_DNA"/>
</dbReference>
<dbReference type="SUPFAM" id="SSF48726">
    <property type="entry name" value="Immunoglobulin"/>
    <property type="match status" value="1"/>
</dbReference>
<dbReference type="AlphaFoldDB" id="A0A091DZ62"/>
<protein>
    <submittedName>
        <fullName evidence="1">Down syndrome cell adhesion molecule</fullName>
    </submittedName>
</protein>
<organism evidence="1 2">
    <name type="scientific">Fukomys damarensis</name>
    <name type="common">Damaraland mole rat</name>
    <name type="synonym">Cryptomys damarensis</name>
    <dbReference type="NCBI Taxonomy" id="885580"/>
    <lineage>
        <taxon>Eukaryota</taxon>
        <taxon>Metazoa</taxon>
        <taxon>Chordata</taxon>
        <taxon>Craniata</taxon>
        <taxon>Vertebrata</taxon>
        <taxon>Euteleostomi</taxon>
        <taxon>Mammalia</taxon>
        <taxon>Eutheria</taxon>
        <taxon>Euarchontoglires</taxon>
        <taxon>Glires</taxon>
        <taxon>Rodentia</taxon>
        <taxon>Hystricomorpha</taxon>
        <taxon>Bathyergidae</taxon>
        <taxon>Fukomys</taxon>
    </lineage>
</organism>
<accession>A0A091DZ62</accession>
<dbReference type="InterPro" id="IPR036179">
    <property type="entry name" value="Ig-like_dom_sf"/>
</dbReference>
<reference evidence="1 2" key="1">
    <citation type="submission" date="2013-11" db="EMBL/GenBank/DDBJ databases">
        <title>The Damaraland mole rat (Fukomys damarensis) genome and evolution of African mole rats.</title>
        <authorList>
            <person name="Gladyshev V.N."/>
            <person name="Fang X."/>
        </authorList>
    </citation>
    <scope>NUCLEOTIDE SEQUENCE [LARGE SCALE GENOMIC DNA]</scope>
    <source>
        <tissue evidence="1">Liver</tissue>
    </source>
</reference>
<gene>
    <name evidence="1" type="ORF">H920_10485</name>
</gene>
<keyword evidence="2" id="KW-1185">Reference proteome</keyword>
<dbReference type="Proteomes" id="UP000028990">
    <property type="component" value="Unassembled WGS sequence"/>
</dbReference>
<sequence>MPESSLHCADTRSQVAFENNGTLKLSDVQKEVDEGEYTCNVLVQPQLSTSQSVHVTVKDFSRVQRTAEISQQSPFTMHGAEARAAEMEPQAREKTGTSAFQAMWRRGVDSGQNESQCRHGCTFIPLNAGHPCGGYRCSLEDTKLRHTRTVSGVEAKQ</sequence>
<name>A0A091DZ62_FUKDA</name>
<evidence type="ECO:0000313" key="2">
    <source>
        <dbReference type="Proteomes" id="UP000028990"/>
    </source>
</evidence>